<proteinExistence type="predicted"/>
<dbReference type="EMBL" id="JAPEUX010000003">
    <property type="protein sequence ID" value="KAJ4355981.1"/>
    <property type="molecule type" value="Genomic_DNA"/>
</dbReference>
<keyword evidence="3" id="KW-1185">Reference proteome</keyword>
<dbReference type="GeneID" id="80907536"/>
<evidence type="ECO:0000259" key="1">
    <source>
        <dbReference type="Pfam" id="PF13847"/>
    </source>
</evidence>
<dbReference type="CDD" id="cd02440">
    <property type="entry name" value="AdoMet_MTases"/>
    <property type="match status" value="1"/>
</dbReference>
<dbReference type="InterPro" id="IPR029063">
    <property type="entry name" value="SAM-dependent_MTases_sf"/>
</dbReference>
<dbReference type="Proteomes" id="UP001140513">
    <property type="component" value="Unassembled WGS sequence"/>
</dbReference>
<organism evidence="2 3">
    <name type="scientific">Didymosphaeria variabile</name>
    <dbReference type="NCBI Taxonomy" id="1932322"/>
    <lineage>
        <taxon>Eukaryota</taxon>
        <taxon>Fungi</taxon>
        <taxon>Dikarya</taxon>
        <taxon>Ascomycota</taxon>
        <taxon>Pezizomycotina</taxon>
        <taxon>Dothideomycetes</taxon>
        <taxon>Pleosporomycetidae</taxon>
        <taxon>Pleosporales</taxon>
        <taxon>Massarineae</taxon>
        <taxon>Didymosphaeriaceae</taxon>
        <taxon>Didymosphaeria</taxon>
    </lineage>
</organism>
<dbReference type="SUPFAM" id="SSF53335">
    <property type="entry name" value="S-adenosyl-L-methionine-dependent methyltransferases"/>
    <property type="match status" value="1"/>
</dbReference>
<evidence type="ECO:0000313" key="2">
    <source>
        <dbReference type="EMBL" id="KAJ4355981.1"/>
    </source>
</evidence>
<comment type="caution">
    <text evidence="2">The sequence shown here is derived from an EMBL/GenBank/DDBJ whole genome shotgun (WGS) entry which is preliminary data.</text>
</comment>
<dbReference type="GO" id="GO:0008168">
    <property type="term" value="F:methyltransferase activity"/>
    <property type="evidence" value="ECO:0007669"/>
    <property type="project" value="TreeGrafter"/>
</dbReference>
<protein>
    <recommendedName>
        <fullName evidence="1">Methyltransferase domain-containing protein</fullName>
    </recommendedName>
</protein>
<dbReference type="RefSeq" id="XP_056073107.1">
    <property type="nucleotide sequence ID" value="XM_056212799.1"/>
</dbReference>
<reference evidence="2" key="1">
    <citation type="submission" date="2022-10" db="EMBL/GenBank/DDBJ databases">
        <title>Tapping the CABI collections for fungal endophytes: first genome assemblies for Collariella, Neodidymelliopsis, Ascochyta clinopodiicola, Didymella pomorum, Didymosphaeria variabile, Neocosmospora piperis and Neocucurbitaria cava.</title>
        <authorList>
            <person name="Hill R."/>
        </authorList>
    </citation>
    <scope>NUCLEOTIDE SEQUENCE</scope>
    <source>
        <strain evidence="2">IMI 356815</strain>
    </source>
</reference>
<dbReference type="InterPro" id="IPR025714">
    <property type="entry name" value="Methyltranfer_dom"/>
</dbReference>
<dbReference type="AlphaFoldDB" id="A0A9W8XQE6"/>
<dbReference type="Gene3D" id="3.40.50.150">
    <property type="entry name" value="Vaccinia Virus protein VP39"/>
    <property type="match status" value="1"/>
</dbReference>
<dbReference type="Pfam" id="PF13847">
    <property type="entry name" value="Methyltransf_31"/>
    <property type="match status" value="1"/>
</dbReference>
<dbReference type="PANTHER" id="PTHR43591">
    <property type="entry name" value="METHYLTRANSFERASE"/>
    <property type="match status" value="1"/>
</dbReference>
<sequence length="292" mass="33056">MSDGQKKPYQQGWHSSVTANHATRTAENEGAFFIPRLKPHFKVLDMGCGPGTITVGLAKYVPQGSVIGVDLTSEVITQAKKLAEQKEGGVPSNVTFTTGNVLEGLPFEDEMFDAVFMSQVLLHIPEPVKALKELRRMVKTGGFIGDREGDFPFLWYPYLPGLQLKDKCTQCPDMYDMVITRQKSSTPRPQYPPHGPEHRSGSMIHVWAREAGFDPLKVEKSARVTMYTTPEERKVYAENMIARMEQGGHRQKYMDLGASREDVDLMVRDMERWRDDPDGVHHIVQYEVVAWK</sequence>
<evidence type="ECO:0000313" key="3">
    <source>
        <dbReference type="Proteomes" id="UP001140513"/>
    </source>
</evidence>
<name>A0A9W8XQE6_9PLEO</name>
<accession>A0A9W8XQE6</accession>
<feature type="domain" description="Methyltransferase" evidence="1">
    <location>
        <begin position="38"/>
        <end position="144"/>
    </location>
</feature>
<dbReference type="OrthoDB" id="10017101at2759"/>
<gene>
    <name evidence="2" type="ORF">N0V89_004006</name>
</gene>
<dbReference type="PANTHER" id="PTHR43591:SF24">
    <property type="entry name" value="2-METHOXY-6-POLYPRENYL-1,4-BENZOQUINOL METHYLASE, MITOCHONDRIAL"/>
    <property type="match status" value="1"/>
</dbReference>